<dbReference type="Proteomes" id="UP000294489">
    <property type="component" value="Unassembled WGS sequence"/>
</dbReference>
<sequence>MFHPIWKALPLGLGLLLWLSGCSPIPDLPGPIGIPGL</sequence>
<comment type="caution">
    <text evidence="1">The sequence shown here is derived from an EMBL/GenBank/DDBJ whole genome shotgun (WGS) entry which is preliminary data.</text>
</comment>
<accession>A0A4R8FTE1</accession>
<dbReference type="PROSITE" id="PS51257">
    <property type="entry name" value="PROKAR_LIPOPROTEIN"/>
    <property type="match status" value="1"/>
</dbReference>
<proteinExistence type="predicted"/>
<evidence type="ECO:0008006" key="3">
    <source>
        <dbReference type="Google" id="ProtNLM"/>
    </source>
</evidence>
<gene>
    <name evidence="1" type="ORF">DFO67_106190</name>
</gene>
<protein>
    <recommendedName>
        <fullName evidence="3">Lipoprotein</fullName>
    </recommendedName>
</protein>
<dbReference type="AlphaFoldDB" id="A0A4R8FTE1"/>
<reference evidence="1 2" key="1">
    <citation type="submission" date="2019-03" db="EMBL/GenBank/DDBJ databases">
        <title>Freshwater and sediment microbial communities from various areas in North America, analyzing microbe dynamics in response to fracking.</title>
        <authorList>
            <person name="Lamendella R."/>
        </authorList>
    </citation>
    <scope>NUCLEOTIDE SEQUENCE [LARGE SCALE GENOMIC DNA]</scope>
    <source>
        <strain evidence="1 2">6_TX</strain>
    </source>
</reference>
<evidence type="ECO:0000313" key="2">
    <source>
        <dbReference type="Proteomes" id="UP000294489"/>
    </source>
</evidence>
<organism evidence="1 2">
    <name type="scientific">Modicisalibacter xianhensis</name>
    <dbReference type="NCBI Taxonomy" id="442341"/>
    <lineage>
        <taxon>Bacteria</taxon>
        <taxon>Pseudomonadati</taxon>
        <taxon>Pseudomonadota</taxon>
        <taxon>Gammaproteobacteria</taxon>
        <taxon>Oceanospirillales</taxon>
        <taxon>Halomonadaceae</taxon>
        <taxon>Modicisalibacter</taxon>
    </lineage>
</organism>
<name>A0A4R8FTE1_9GAMM</name>
<evidence type="ECO:0000313" key="1">
    <source>
        <dbReference type="EMBL" id="TDX29949.1"/>
    </source>
</evidence>
<dbReference type="EMBL" id="SOEC01000006">
    <property type="protein sequence ID" value="TDX29949.1"/>
    <property type="molecule type" value="Genomic_DNA"/>
</dbReference>